<dbReference type="Gene3D" id="3.40.50.300">
    <property type="entry name" value="P-loop containing nucleotide triphosphate hydrolases"/>
    <property type="match status" value="1"/>
</dbReference>
<evidence type="ECO:0000256" key="6">
    <source>
        <dbReference type="ARBA" id="ARBA00023136"/>
    </source>
</evidence>
<dbReference type="SUPFAM" id="SSF90123">
    <property type="entry name" value="ABC transporter transmembrane region"/>
    <property type="match status" value="1"/>
</dbReference>
<dbReference type="GO" id="GO:0140359">
    <property type="term" value="F:ABC-type transporter activity"/>
    <property type="evidence" value="ECO:0007669"/>
    <property type="project" value="InterPro"/>
</dbReference>
<name>A0A096BII9_9FIRM</name>
<dbReference type="InterPro" id="IPR011527">
    <property type="entry name" value="ABC1_TM_dom"/>
</dbReference>
<evidence type="ECO:0000313" key="11">
    <source>
        <dbReference type="Proteomes" id="UP000029622"/>
    </source>
</evidence>
<dbReference type="CDD" id="cd03228">
    <property type="entry name" value="ABCC_MRP_Like"/>
    <property type="match status" value="1"/>
</dbReference>
<evidence type="ECO:0000256" key="4">
    <source>
        <dbReference type="ARBA" id="ARBA00022840"/>
    </source>
</evidence>
<comment type="caution">
    <text evidence="10">The sequence shown here is derived from an EMBL/GenBank/DDBJ whole genome shotgun (WGS) entry which is preliminary data.</text>
</comment>
<dbReference type="SUPFAM" id="SSF52540">
    <property type="entry name" value="P-loop containing nucleoside triphosphate hydrolases"/>
    <property type="match status" value="1"/>
</dbReference>
<feature type="transmembrane region" description="Helical" evidence="7">
    <location>
        <begin position="258"/>
        <end position="280"/>
    </location>
</feature>
<dbReference type="STRING" id="1156417.Y919_04730"/>
<dbReference type="InterPro" id="IPR003593">
    <property type="entry name" value="AAA+_ATPase"/>
</dbReference>
<proteinExistence type="predicted"/>
<dbReference type="PROSITE" id="PS50893">
    <property type="entry name" value="ABC_TRANSPORTER_2"/>
    <property type="match status" value="1"/>
</dbReference>
<evidence type="ECO:0000256" key="1">
    <source>
        <dbReference type="ARBA" id="ARBA00004651"/>
    </source>
</evidence>
<dbReference type="InterPro" id="IPR036640">
    <property type="entry name" value="ABC1_TM_sf"/>
</dbReference>
<evidence type="ECO:0000256" key="7">
    <source>
        <dbReference type="SAM" id="Phobius"/>
    </source>
</evidence>
<dbReference type="AlphaFoldDB" id="A0A096BII9"/>
<dbReference type="EMBL" id="AZTB01000017">
    <property type="protein sequence ID" value="KGG80682.1"/>
    <property type="molecule type" value="Genomic_DNA"/>
</dbReference>
<dbReference type="GO" id="GO:0034040">
    <property type="term" value="F:ATPase-coupled lipid transmembrane transporter activity"/>
    <property type="evidence" value="ECO:0007669"/>
    <property type="project" value="TreeGrafter"/>
</dbReference>
<dbReference type="PANTHER" id="PTHR24221">
    <property type="entry name" value="ATP-BINDING CASSETTE SUB-FAMILY B"/>
    <property type="match status" value="1"/>
</dbReference>
<dbReference type="PANTHER" id="PTHR24221:SF654">
    <property type="entry name" value="ATP-BINDING CASSETTE SUB-FAMILY B MEMBER 6"/>
    <property type="match status" value="1"/>
</dbReference>
<comment type="subcellular location">
    <subcellularLocation>
        <location evidence="1">Cell membrane</location>
        <topology evidence="1">Multi-pass membrane protein</topology>
    </subcellularLocation>
</comment>
<keyword evidence="6 7" id="KW-0472">Membrane</keyword>
<evidence type="ECO:0000256" key="3">
    <source>
        <dbReference type="ARBA" id="ARBA00022741"/>
    </source>
</evidence>
<feature type="transmembrane region" description="Helical" evidence="7">
    <location>
        <begin position="65"/>
        <end position="86"/>
    </location>
</feature>
<evidence type="ECO:0000313" key="10">
    <source>
        <dbReference type="EMBL" id="KGG80682.1"/>
    </source>
</evidence>
<gene>
    <name evidence="10" type="ORF">Y919_04730</name>
</gene>
<evidence type="ECO:0000256" key="2">
    <source>
        <dbReference type="ARBA" id="ARBA00022692"/>
    </source>
</evidence>
<feature type="domain" description="ABC transmembrane type-1" evidence="9">
    <location>
        <begin position="31"/>
        <end position="310"/>
    </location>
</feature>
<feature type="domain" description="ABC transporter" evidence="8">
    <location>
        <begin position="347"/>
        <end position="589"/>
    </location>
</feature>
<accession>A0A096BII9</accession>
<feature type="transmembrane region" description="Helical" evidence="7">
    <location>
        <begin position="153"/>
        <end position="180"/>
    </location>
</feature>
<keyword evidence="2 7" id="KW-0812">Transmembrane</keyword>
<dbReference type="PROSITE" id="PS50929">
    <property type="entry name" value="ABC_TM1F"/>
    <property type="match status" value="1"/>
</dbReference>
<dbReference type="RefSeq" id="WP_035162902.1">
    <property type="nucleotide sequence ID" value="NZ_AZTB01000017.1"/>
</dbReference>
<sequence length="596" mass="68954">MNSSVFQLNKKTLSKMFKLINEIDGTYIPFIILMAVIKSLQLFMNIYFPLIVIDNLLYNDNNSKLVYLIVVFLVVNAILSVAINFFDSKLKVKSKDISLTINLKLGQRTMNMDYENIEDPEILDLKEKALFPIKNQNIIPRMIVEISNCITSIFSLVAIILMISGIHFGLVLVVITVVLINTMISKKSKKVEMETMNTVIPLNREFSYYMKVITDFTYAKDIRLYSIENIIIDKLKKYQSKSLQAFRKLLLKQGSYKGILGVNLQIQIFVVSFILIYLAYAKKISIGELVVMISATKNLSSTLQGMIASFLNIKIFNRYLEPYFEFYYLNSEKNFQKGIEINEIKTIEFRNITFYYPRSKEKTLDNVSLTLERGKSYSLVGLNGAGKTTLIKILCKLYKPTSGSILINGVDLQFIDYTSYMKQLSCVFQDFKLFSFSIKDNIILNSSYNYRKVKEVIANVGLSDKIQRLKKGLETNIYRIFDKDGIEFSGGEEQKLAIARALYRDSSVMIFDEPTSSLDPIMEYEIYKKLNSTLENNKDKKITIFISHRLSSCKLCDYIYVLDKGRIIQEGTFKELILDKNNMFYKMWEKQAQYYV</sequence>
<dbReference type="GO" id="GO:0005524">
    <property type="term" value="F:ATP binding"/>
    <property type="evidence" value="ECO:0007669"/>
    <property type="project" value="UniProtKB-KW"/>
</dbReference>
<evidence type="ECO:0000259" key="8">
    <source>
        <dbReference type="PROSITE" id="PS50893"/>
    </source>
</evidence>
<dbReference type="GO" id="GO:0005886">
    <property type="term" value="C:plasma membrane"/>
    <property type="evidence" value="ECO:0007669"/>
    <property type="project" value="UniProtKB-SubCell"/>
</dbReference>
<dbReference type="InterPro" id="IPR027417">
    <property type="entry name" value="P-loop_NTPase"/>
</dbReference>
<feature type="transmembrane region" description="Helical" evidence="7">
    <location>
        <begin position="27"/>
        <end position="53"/>
    </location>
</feature>
<protein>
    <recommendedName>
        <fullName evidence="12">ABC transporter ATP-binding protein</fullName>
    </recommendedName>
</protein>
<dbReference type="InterPro" id="IPR003439">
    <property type="entry name" value="ABC_transporter-like_ATP-bd"/>
</dbReference>
<dbReference type="Proteomes" id="UP000029622">
    <property type="component" value="Unassembled WGS sequence"/>
</dbReference>
<dbReference type="Gene3D" id="1.20.1560.10">
    <property type="entry name" value="ABC transporter type 1, transmembrane domain"/>
    <property type="match status" value="1"/>
</dbReference>
<reference evidence="10 11" key="1">
    <citation type="submission" date="2013-12" db="EMBL/GenBank/DDBJ databases">
        <title>Draft genome sequence of Caloranaerobacter sp. H53214.</title>
        <authorList>
            <person name="Jiang L.J."/>
            <person name="Shao Z.Z."/>
            <person name="Long M.N."/>
        </authorList>
    </citation>
    <scope>NUCLEOTIDE SEQUENCE [LARGE SCALE GENOMIC DNA]</scope>
    <source>
        <strain evidence="10 11">H53214</strain>
    </source>
</reference>
<evidence type="ECO:0000256" key="5">
    <source>
        <dbReference type="ARBA" id="ARBA00022989"/>
    </source>
</evidence>
<dbReference type="GO" id="GO:0016887">
    <property type="term" value="F:ATP hydrolysis activity"/>
    <property type="evidence" value="ECO:0007669"/>
    <property type="project" value="InterPro"/>
</dbReference>
<keyword evidence="5 7" id="KW-1133">Transmembrane helix</keyword>
<dbReference type="Pfam" id="PF00005">
    <property type="entry name" value="ABC_tran"/>
    <property type="match status" value="1"/>
</dbReference>
<organism evidence="10 11">
    <name type="scientific">Caloranaerobacter azorensis H53214</name>
    <dbReference type="NCBI Taxonomy" id="1156417"/>
    <lineage>
        <taxon>Bacteria</taxon>
        <taxon>Bacillati</taxon>
        <taxon>Bacillota</taxon>
        <taxon>Tissierellia</taxon>
        <taxon>Tissierellales</taxon>
        <taxon>Thermohalobacteraceae</taxon>
        <taxon>Caloranaerobacter</taxon>
    </lineage>
</organism>
<evidence type="ECO:0008006" key="12">
    <source>
        <dbReference type="Google" id="ProtNLM"/>
    </source>
</evidence>
<dbReference type="InterPro" id="IPR039421">
    <property type="entry name" value="Type_1_exporter"/>
</dbReference>
<evidence type="ECO:0000259" key="9">
    <source>
        <dbReference type="PROSITE" id="PS50929"/>
    </source>
</evidence>
<keyword evidence="3" id="KW-0547">Nucleotide-binding</keyword>
<dbReference type="SMART" id="SM00382">
    <property type="entry name" value="AAA"/>
    <property type="match status" value="1"/>
</dbReference>
<keyword evidence="4" id="KW-0067">ATP-binding</keyword>